<keyword evidence="2" id="KW-1133">Transmembrane helix</keyword>
<name>A0A9Q4CAU4_9CORY</name>
<dbReference type="Proteomes" id="UP001071478">
    <property type="component" value="Unassembled WGS sequence"/>
</dbReference>
<feature type="region of interest" description="Disordered" evidence="1">
    <location>
        <begin position="1"/>
        <end position="25"/>
    </location>
</feature>
<sequence>MRSSNPVLSSLTGNRNQPQQNPYQTGYPQAGYQDPYLAQQGDPSGAQRPITVDDIVTKTGIMLGIIVALAVVNFFIGVMVNPGLSMLLTTVGAIGGLVTVLIFTFGKKFGSAPIALTYAAFEGLFVGGISLMFSGALVGGANAGALIGQAVLGTVGVFLGMLYVYKSGAVKVTPKFTRILVGCIFGVLVLAIGNMVMSMFSDFNVLRDGGPIAIIFSLVCIVLAAMSFLVDFDSADKLVRAGAPANMAWGVALGLAVTLVWLYTEILRLLSYFNNR</sequence>
<dbReference type="AlphaFoldDB" id="A0A9Q4CAU4"/>
<evidence type="ECO:0000313" key="3">
    <source>
        <dbReference type="EMBL" id="MCX7468773.1"/>
    </source>
</evidence>
<accession>A0A9Q4CAU4</accession>
<dbReference type="PANTHER" id="PTHR41282:SF1">
    <property type="entry name" value="CONSERVED TRANSMEMBRANE PROTEIN-RELATED"/>
    <property type="match status" value="1"/>
</dbReference>
<feature type="transmembrane region" description="Helical" evidence="2">
    <location>
        <begin position="86"/>
        <end position="106"/>
    </location>
</feature>
<evidence type="ECO:0000313" key="4">
    <source>
        <dbReference type="Proteomes" id="UP001071478"/>
    </source>
</evidence>
<evidence type="ECO:0000256" key="2">
    <source>
        <dbReference type="SAM" id="Phobius"/>
    </source>
</evidence>
<keyword evidence="2" id="KW-0812">Transmembrane</keyword>
<comment type="caution">
    <text evidence="3">The sequence shown here is derived from an EMBL/GenBank/DDBJ whole genome shotgun (WGS) entry which is preliminary data.</text>
</comment>
<organism evidence="3 4">
    <name type="scientific">Corynebacterium pygosceleis</name>
    <dbReference type="NCBI Taxonomy" id="2800406"/>
    <lineage>
        <taxon>Bacteria</taxon>
        <taxon>Bacillati</taxon>
        <taxon>Actinomycetota</taxon>
        <taxon>Actinomycetes</taxon>
        <taxon>Mycobacteriales</taxon>
        <taxon>Corynebacteriaceae</taxon>
        <taxon>Corynebacterium</taxon>
    </lineage>
</organism>
<proteinExistence type="predicted"/>
<feature type="transmembrane region" description="Helical" evidence="2">
    <location>
        <begin position="146"/>
        <end position="165"/>
    </location>
</feature>
<feature type="transmembrane region" description="Helical" evidence="2">
    <location>
        <begin position="212"/>
        <end position="232"/>
    </location>
</feature>
<feature type="transmembrane region" description="Helical" evidence="2">
    <location>
        <begin position="244"/>
        <end position="264"/>
    </location>
</feature>
<protein>
    <submittedName>
        <fullName evidence="3">Bax inhibitor-1/YccA family protein</fullName>
    </submittedName>
</protein>
<evidence type="ECO:0000256" key="1">
    <source>
        <dbReference type="SAM" id="MobiDB-lite"/>
    </source>
</evidence>
<keyword evidence="2" id="KW-0472">Membrane</keyword>
<dbReference type="InterPro" id="IPR010539">
    <property type="entry name" value="BaxI_1-like"/>
</dbReference>
<dbReference type="RefSeq" id="WP_248168383.1">
    <property type="nucleotide sequence ID" value="NZ_JALNJA010000003.1"/>
</dbReference>
<feature type="transmembrane region" description="Helical" evidence="2">
    <location>
        <begin position="118"/>
        <end position="140"/>
    </location>
</feature>
<dbReference type="PIRSF" id="PIRSF009160">
    <property type="entry name" value="UCP009160"/>
    <property type="match status" value="1"/>
</dbReference>
<feature type="transmembrane region" description="Helical" evidence="2">
    <location>
        <begin position="61"/>
        <end position="80"/>
    </location>
</feature>
<feature type="transmembrane region" description="Helical" evidence="2">
    <location>
        <begin position="177"/>
        <end position="200"/>
    </location>
</feature>
<dbReference type="EMBL" id="JAPMKU010000003">
    <property type="protein sequence ID" value="MCX7468773.1"/>
    <property type="molecule type" value="Genomic_DNA"/>
</dbReference>
<dbReference type="PANTHER" id="PTHR41282">
    <property type="entry name" value="CONSERVED TRANSMEMBRANE PROTEIN-RELATED"/>
    <property type="match status" value="1"/>
</dbReference>
<gene>
    <name evidence="3" type="ORF">OS129_07780</name>
</gene>
<reference evidence="3" key="1">
    <citation type="submission" date="2022-11" db="EMBL/GenBank/DDBJ databases">
        <title>Corynebacterium sp. isolated from Penguins.</title>
        <authorList>
            <person name="Sedlar K."/>
            <person name="Svec P."/>
        </authorList>
    </citation>
    <scope>NUCLEOTIDE SEQUENCE</scope>
    <source>
        <strain evidence="3">P7374</strain>
    </source>
</reference>
<dbReference type="Pfam" id="PF12811">
    <property type="entry name" value="BaxI_1"/>
    <property type="match status" value="1"/>
</dbReference>